<feature type="chain" id="PRO_5020441216" evidence="5">
    <location>
        <begin position="29"/>
        <end position="118"/>
    </location>
</feature>
<name>A0A4V2WJF0_9PROT</name>
<dbReference type="AlphaFoldDB" id="A0A4V2WJF0"/>
<dbReference type="NCBIfam" id="TIGR04485">
    <property type="entry name" value="thiosulf_SoxX"/>
    <property type="match status" value="1"/>
</dbReference>
<evidence type="ECO:0000259" key="6">
    <source>
        <dbReference type="PROSITE" id="PS51007"/>
    </source>
</evidence>
<protein>
    <submittedName>
        <fullName evidence="7">Sulfur oxidation c-type cytochrome SoxX</fullName>
    </submittedName>
</protein>
<keyword evidence="3 4" id="KW-0408">Iron</keyword>
<dbReference type="InterPro" id="IPR009056">
    <property type="entry name" value="Cyt_c-like_dom"/>
</dbReference>
<dbReference type="PROSITE" id="PS51318">
    <property type="entry name" value="TAT"/>
    <property type="match status" value="1"/>
</dbReference>
<dbReference type="RefSeq" id="WP_132297006.1">
    <property type="nucleotide sequence ID" value="NZ_SKBM01000046.1"/>
</dbReference>
<feature type="domain" description="Cytochrome c" evidence="6">
    <location>
        <begin position="29"/>
        <end position="118"/>
    </location>
</feature>
<dbReference type="EMBL" id="SKBM01000046">
    <property type="protein sequence ID" value="TCZ52759.1"/>
    <property type="molecule type" value="Genomic_DNA"/>
</dbReference>
<proteinExistence type="predicted"/>
<sequence length="118" mass="12484">MTAPRAATRRALLAAALLLGGWAAGAHGQDVAAGRALAFDRAKGNCLACHSMAGGDVPSNVGPELAGMRARFPDREVLRAIIGDEEARNPQTVMPAFGRNLILDDREIEAVIDFLYTL</sequence>
<accession>A0A4V2WJF0</accession>
<evidence type="ECO:0000256" key="3">
    <source>
        <dbReference type="ARBA" id="ARBA00023004"/>
    </source>
</evidence>
<dbReference type="GO" id="GO:0020037">
    <property type="term" value="F:heme binding"/>
    <property type="evidence" value="ECO:0007669"/>
    <property type="project" value="InterPro"/>
</dbReference>
<evidence type="ECO:0000256" key="5">
    <source>
        <dbReference type="SAM" id="SignalP"/>
    </source>
</evidence>
<dbReference type="GO" id="GO:0009055">
    <property type="term" value="F:electron transfer activity"/>
    <property type="evidence" value="ECO:0007669"/>
    <property type="project" value="InterPro"/>
</dbReference>
<gene>
    <name evidence="7" type="primary">soxX</name>
    <name evidence="7" type="ORF">EXY23_25875</name>
</gene>
<keyword evidence="1 4" id="KW-0349">Heme</keyword>
<organism evidence="7 8">
    <name type="scientific">Roseicella aquatilis</name>
    <dbReference type="NCBI Taxonomy" id="2527868"/>
    <lineage>
        <taxon>Bacteria</taxon>
        <taxon>Pseudomonadati</taxon>
        <taxon>Pseudomonadota</taxon>
        <taxon>Alphaproteobacteria</taxon>
        <taxon>Acetobacterales</taxon>
        <taxon>Roseomonadaceae</taxon>
        <taxon>Roseicella</taxon>
    </lineage>
</organism>
<reference evidence="7 8" key="1">
    <citation type="submission" date="2019-03" db="EMBL/GenBank/DDBJ databases">
        <title>Paracraurococcus aquatilis NE82 genome sequence.</title>
        <authorList>
            <person name="Zhao Y."/>
            <person name="Du Z."/>
        </authorList>
    </citation>
    <scope>NUCLEOTIDE SEQUENCE [LARGE SCALE GENOMIC DNA]</scope>
    <source>
        <strain evidence="7 8">NE82</strain>
    </source>
</reference>
<keyword evidence="8" id="KW-1185">Reference proteome</keyword>
<dbReference type="OrthoDB" id="9793634at2"/>
<dbReference type="InterPro" id="IPR006311">
    <property type="entry name" value="TAT_signal"/>
</dbReference>
<dbReference type="InterPro" id="IPR030999">
    <property type="entry name" value="Thiosulf_SoxX"/>
</dbReference>
<keyword evidence="2 4" id="KW-0479">Metal-binding</keyword>
<evidence type="ECO:0000256" key="4">
    <source>
        <dbReference type="PROSITE-ProRule" id="PRU00433"/>
    </source>
</evidence>
<dbReference type="PROSITE" id="PS51007">
    <property type="entry name" value="CYTC"/>
    <property type="match status" value="1"/>
</dbReference>
<dbReference type="Pfam" id="PF00034">
    <property type="entry name" value="Cytochrom_C"/>
    <property type="match status" value="1"/>
</dbReference>
<dbReference type="InterPro" id="IPR036909">
    <property type="entry name" value="Cyt_c-like_dom_sf"/>
</dbReference>
<evidence type="ECO:0000313" key="7">
    <source>
        <dbReference type="EMBL" id="TCZ52759.1"/>
    </source>
</evidence>
<feature type="signal peptide" evidence="5">
    <location>
        <begin position="1"/>
        <end position="28"/>
    </location>
</feature>
<dbReference type="SUPFAM" id="SSF46626">
    <property type="entry name" value="Cytochrome c"/>
    <property type="match status" value="1"/>
</dbReference>
<keyword evidence="5" id="KW-0732">Signal</keyword>
<comment type="caution">
    <text evidence="7">The sequence shown here is derived from an EMBL/GenBank/DDBJ whole genome shotgun (WGS) entry which is preliminary data.</text>
</comment>
<dbReference type="Gene3D" id="1.10.760.10">
    <property type="entry name" value="Cytochrome c-like domain"/>
    <property type="match status" value="1"/>
</dbReference>
<evidence type="ECO:0000256" key="2">
    <source>
        <dbReference type="ARBA" id="ARBA00022723"/>
    </source>
</evidence>
<dbReference type="GO" id="GO:0046872">
    <property type="term" value="F:metal ion binding"/>
    <property type="evidence" value="ECO:0007669"/>
    <property type="project" value="UniProtKB-KW"/>
</dbReference>
<evidence type="ECO:0000256" key="1">
    <source>
        <dbReference type="ARBA" id="ARBA00022617"/>
    </source>
</evidence>
<evidence type="ECO:0000313" key="8">
    <source>
        <dbReference type="Proteomes" id="UP000295023"/>
    </source>
</evidence>
<dbReference type="Proteomes" id="UP000295023">
    <property type="component" value="Unassembled WGS sequence"/>
</dbReference>